<evidence type="ECO:0000313" key="2">
    <source>
        <dbReference type="EMBL" id="GIY65087.1"/>
    </source>
</evidence>
<dbReference type="Proteomes" id="UP001054945">
    <property type="component" value="Unassembled WGS sequence"/>
</dbReference>
<keyword evidence="1" id="KW-0732">Signal</keyword>
<dbReference type="EMBL" id="BPLR01013958">
    <property type="protein sequence ID" value="GIY65087.1"/>
    <property type="molecule type" value="Genomic_DNA"/>
</dbReference>
<keyword evidence="3" id="KW-1185">Reference proteome</keyword>
<organism evidence="2 3">
    <name type="scientific">Caerostris extrusa</name>
    <name type="common">Bark spider</name>
    <name type="synonym">Caerostris bankana</name>
    <dbReference type="NCBI Taxonomy" id="172846"/>
    <lineage>
        <taxon>Eukaryota</taxon>
        <taxon>Metazoa</taxon>
        <taxon>Ecdysozoa</taxon>
        <taxon>Arthropoda</taxon>
        <taxon>Chelicerata</taxon>
        <taxon>Arachnida</taxon>
        <taxon>Araneae</taxon>
        <taxon>Araneomorphae</taxon>
        <taxon>Entelegynae</taxon>
        <taxon>Araneoidea</taxon>
        <taxon>Araneidae</taxon>
        <taxon>Caerostris</taxon>
    </lineage>
</organism>
<reference evidence="2 3" key="1">
    <citation type="submission" date="2021-06" db="EMBL/GenBank/DDBJ databases">
        <title>Caerostris extrusa draft genome.</title>
        <authorList>
            <person name="Kono N."/>
            <person name="Arakawa K."/>
        </authorList>
    </citation>
    <scope>NUCLEOTIDE SEQUENCE [LARGE SCALE GENOMIC DNA]</scope>
</reference>
<feature type="signal peptide" evidence="1">
    <location>
        <begin position="1"/>
        <end position="31"/>
    </location>
</feature>
<protein>
    <submittedName>
        <fullName evidence="2">Uncharacterized protein</fullName>
    </submittedName>
</protein>
<evidence type="ECO:0000256" key="1">
    <source>
        <dbReference type="SAM" id="SignalP"/>
    </source>
</evidence>
<feature type="chain" id="PRO_5043439239" evidence="1">
    <location>
        <begin position="32"/>
        <end position="137"/>
    </location>
</feature>
<evidence type="ECO:0000313" key="3">
    <source>
        <dbReference type="Proteomes" id="UP001054945"/>
    </source>
</evidence>
<name>A0AAV4V4G2_CAEEX</name>
<proteinExistence type="predicted"/>
<gene>
    <name evidence="2" type="ORF">CEXT_473451</name>
</gene>
<accession>A0AAV4V4G2</accession>
<comment type="caution">
    <text evidence="2">The sequence shown here is derived from an EMBL/GenBank/DDBJ whole genome shotgun (WGS) entry which is preliminary data.</text>
</comment>
<sequence length="137" mass="15915">MAILLKGWIFLLNPFLEVVQNCSLWIKMVMASFPEVVRVILMTCFERTFLKDISLHKDNLFPSVSRLFLLLPYSGNLGMRDQYVYEGCLFGSLPLGAKNCIALGRMRDHTFPSFPIRKFSGRVGWDELRHMPEEKRI</sequence>
<dbReference type="AlphaFoldDB" id="A0AAV4V4G2"/>